<reference evidence="1 3" key="1">
    <citation type="submission" date="2016-10" db="EMBL/GenBank/DDBJ databases">
        <authorList>
            <person name="Varghese N."/>
            <person name="Submissions S."/>
        </authorList>
    </citation>
    <scope>NUCLEOTIDE SEQUENCE [LARGE SCALE GENOMIC DNA]</scope>
    <source>
        <strain evidence="1 3">DSM 16643</strain>
    </source>
</reference>
<proteinExistence type="predicted"/>
<dbReference type="EMBL" id="FMXB01000006">
    <property type="protein sequence ID" value="SDA51415.1"/>
    <property type="molecule type" value="Genomic_DNA"/>
</dbReference>
<evidence type="ECO:0008006" key="4">
    <source>
        <dbReference type="Google" id="ProtNLM"/>
    </source>
</evidence>
<name>A0A1G5W2G0_9EURY</name>
<evidence type="ECO:0000313" key="2">
    <source>
        <dbReference type="EMBL" id="SDA71561.1"/>
    </source>
</evidence>
<evidence type="ECO:0000313" key="1">
    <source>
        <dbReference type="EMBL" id="SDA51415.1"/>
    </source>
</evidence>
<dbReference type="RefSeq" id="WP_223166015.1">
    <property type="nucleotide sequence ID" value="NZ_FMXB01000006.1"/>
</dbReference>
<sequence length="84" mass="9813">MELKEYKDGSILNKLKQEGDCPKMLLTITNFAFSKMVQNLMHQLDSEFESKRGRPAYPRTLLLIVVLYCFSIDIANYTKMEEEC</sequence>
<protein>
    <recommendedName>
        <fullName evidence="4">Transposase</fullName>
    </recommendedName>
</protein>
<dbReference type="EMBL" id="FMXB01000030">
    <property type="protein sequence ID" value="SDA71561.1"/>
    <property type="molecule type" value="Genomic_DNA"/>
</dbReference>
<keyword evidence="3" id="KW-1185">Reference proteome</keyword>
<dbReference type="Proteomes" id="UP000323439">
    <property type="component" value="Unassembled WGS sequence"/>
</dbReference>
<organism evidence="1 3">
    <name type="scientific">Methanobrevibacter millerae</name>
    <dbReference type="NCBI Taxonomy" id="230361"/>
    <lineage>
        <taxon>Archaea</taxon>
        <taxon>Methanobacteriati</taxon>
        <taxon>Methanobacteriota</taxon>
        <taxon>Methanomada group</taxon>
        <taxon>Methanobacteria</taxon>
        <taxon>Methanobacteriales</taxon>
        <taxon>Methanobacteriaceae</taxon>
        <taxon>Methanobrevibacter</taxon>
    </lineage>
</organism>
<feature type="non-terminal residue" evidence="1">
    <location>
        <position position="84"/>
    </location>
</feature>
<dbReference type="AlphaFoldDB" id="A0A1G5W2G0"/>
<gene>
    <name evidence="1" type="ORF">SAMN02910315_01066</name>
    <name evidence="2" type="ORF">SAMN02910315_02369</name>
</gene>
<accession>A0A1G5W2G0</accession>
<evidence type="ECO:0000313" key="3">
    <source>
        <dbReference type="Proteomes" id="UP000323439"/>
    </source>
</evidence>